<keyword evidence="1" id="KW-0472">Membrane</keyword>
<name>A0A328BUC8_9CAUL</name>
<dbReference type="Pfam" id="PF06166">
    <property type="entry name" value="DUF979"/>
    <property type="match status" value="1"/>
</dbReference>
<evidence type="ECO:0000313" key="3">
    <source>
        <dbReference type="Proteomes" id="UP000249524"/>
    </source>
</evidence>
<feature type="transmembrane region" description="Helical" evidence="1">
    <location>
        <begin position="170"/>
        <end position="191"/>
    </location>
</feature>
<feature type="transmembrane region" description="Helical" evidence="1">
    <location>
        <begin position="129"/>
        <end position="150"/>
    </location>
</feature>
<dbReference type="RefSeq" id="WP_111274140.1">
    <property type="nucleotide sequence ID" value="NZ_QFYS01000001.1"/>
</dbReference>
<sequence>MIKLGAVYVLAGLVFAAFAVLSALDRNNGKRFGNALFWALVSLSFLAGDHLGDLGNGVLVLGLAAIAGFGMLGRGQPATTSPEERRALAERFGEKLFVPALTLPVVVAFGVLVLKPIELGGQPLLDPKQATLLSLALAAIVAVAVALILLRQPPMSPLQEGRRLMDTVGWAALLPQMLAALGAVFALAGVGELIGQLVTDWIPMDARLTAVAVYCLGMAGFTIIMGNAFAAFPVMTAGIGLPILIGQFGGDPAVVCSIGMLSGFCGTLMTPLAANFNLVPAALLELPDRYAVIKAQIPTALPLLVGNLVLMYVLAF</sequence>
<feature type="transmembrane region" description="Helical" evidence="1">
    <location>
        <begin position="6"/>
        <end position="24"/>
    </location>
</feature>
<dbReference type="AlphaFoldDB" id="A0A328BUC8"/>
<feature type="transmembrane region" description="Helical" evidence="1">
    <location>
        <begin position="211"/>
        <end position="241"/>
    </location>
</feature>
<evidence type="ECO:0000313" key="2">
    <source>
        <dbReference type="EMBL" id="RAK68648.1"/>
    </source>
</evidence>
<dbReference type="InterPro" id="IPR009323">
    <property type="entry name" value="DUF979"/>
</dbReference>
<keyword evidence="3" id="KW-1185">Reference proteome</keyword>
<evidence type="ECO:0000256" key="1">
    <source>
        <dbReference type="SAM" id="Phobius"/>
    </source>
</evidence>
<reference evidence="2 3" key="1">
    <citation type="submission" date="2018-05" db="EMBL/GenBank/DDBJ databases">
        <authorList>
            <person name="Lanie J.A."/>
            <person name="Ng W.-L."/>
            <person name="Kazmierczak K.M."/>
            <person name="Andrzejewski T.M."/>
            <person name="Davidsen T.M."/>
            <person name="Wayne K.J."/>
            <person name="Tettelin H."/>
            <person name="Glass J.I."/>
            <person name="Rusch D."/>
            <person name="Podicherti R."/>
            <person name="Tsui H.-C.T."/>
            <person name="Winkler M.E."/>
        </authorList>
    </citation>
    <scope>NUCLEOTIDE SEQUENCE [LARGE SCALE GENOMIC DNA]</scope>
    <source>
        <strain evidence="2 3">BUT-10</strain>
    </source>
</reference>
<feature type="transmembrane region" description="Helical" evidence="1">
    <location>
        <begin position="253"/>
        <end position="276"/>
    </location>
</feature>
<comment type="caution">
    <text evidence="2">The sequence shown here is derived from an EMBL/GenBank/DDBJ whole genome shotgun (WGS) entry which is preliminary data.</text>
</comment>
<dbReference type="Proteomes" id="UP000249524">
    <property type="component" value="Unassembled WGS sequence"/>
</dbReference>
<gene>
    <name evidence="2" type="ORF">DJ019_01095</name>
</gene>
<feature type="transmembrane region" description="Helical" evidence="1">
    <location>
        <begin position="296"/>
        <end position="315"/>
    </location>
</feature>
<proteinExistence type="predicted"/>
<feature type="transmembrane region" description="Helical" evidence="1">
    <location>
        <begin position="31"/>
        <end position="48"/>
    </location>
</feature>
<dbReference type="EMBL" id="QFYS01000001">
    <property type="protein sequence ID" value="RAK68648.1"/>
    <property type="molecule type" value="Genomic_DNA"/>
</dbReference>
<keyword evidence="1" id="KW-0812">Transmembrane</keyword>
<protein>
    <submittedName>
        <fullName evidence="2">DUF979 domain-containing protein</fullName>
    </submittedName>
</protein>
<organism evidence="2 3">
    <name type="scientific">Phenylobacterium kunshanense</name>
    <dbReference type="NCBI Taxonomy" id="1445034"/>
    <lineage>
        <taxon>Bacteria</taxon>
        <taxon>Pseudomonadati</taxon>
        <taxon>Pseudomonadota</taxon>
        <taxon>Alphaproteobacteria</taxon>
        <taxon>Caulobacterales</taxon>
        <taxon>Caulobacteraceae</taxon>
        <taxon>Phenylobacterium</taxon>
    </lineage>
</organism>
<keyword evidence="1" id="KW-1133">Transmembrane helix</keyword>
<feature type="transmembrane region" description="Helical" evidence="1">
    <location>
        <begin position="54"/>
        <end position="75"/>
    </location>
</feature>
<feature type="transmembrane region" description="Helical" evidence="1">
    <location>
        <begin position="96"/>
        <end position="117"/>
    </location>
</feature>
<accession>A0A328BUC8</accession>
<dbReference type="OrthoDB" id="1689651at2"/>